<protein>
    <recommendedName>
        <fullName evidence="4">Small ribosomal subunit protein mS38</fullName>
    </recommendedName>
</protein>
<evidence type="ECO:0000313" key="8">
    <source>
        <dbReference type="Proteomes" id="UP000613580"/>
    </source>
</evidence>
<evidence type="ECO:0000256" key="4">
    <source>
        <dbReference type="ARBA" id="ARBA00035682"/>
    </source>
</evidence>
<evidence type="ECO:0000259" key="6">
    <source>
        <dbReference type="SMART" id="SM01155"/>
    </source>
</evidence>
<feature type="region of interest" description="Disordered" evidence="5">
    <location>
        <begin position="119"/>
        <end position="153"/>
    </location>
</feature>
<accession>A0A8H6TWR2</accession>
<dbReference type="PANTHER" id="PTHR32035">
    <property type="entry name" value="AURORA KINASE A-INTERACTING PROTEIN"/>
    <property type="match status" value="1"/>
</dbReference>
<proteinExistence type="inferred from homology"/>
<feature type="region of interest" description="Disordered" evidence="5">
    <location>
        <begin position="35"/>
        <end position="79"/>
    </location>
</feature>
<dbReference type="AlphaFoldDB" id="A0A8H6TWR2"/>
<evidence type="ECO:0000256" key="3">
    <source>
        <dbReference type="ARBA" id="ARBA00035647"/>
    </source>
</evidence>
<evidence type="ECO:0000256" key="5">
    <source>
        <dbReference type="SAM" id="MobiDB-lite"/>
    </source>
</evidence>
<sequence>MSALAGRLRQLHSFPVGTAARRPYSSFFSKPGGGRYFNGPHKQATKPVASKDATAAPTEGAPEAPNAPSLSLFSPDESRLRHNTTHPLVELKDLQLHRFFSLHRPLLLLHNPATIFASPPDSAPLEGQRHHAGVEAPEEEGAEHALRQPPDSDADVARQLARAITMSRAGAVVSWDSTLEHLGISTHSISADSTKRKRRKKMKKHKLRKRRKLTRAQRLKLQ</sequence>
<dbReference type="OrthoDB" id="3268560at2759"/>
<dbReference type="EMBL" id="JACAZE010000001">
    <property type="protein sequence ID" value="KAF7323125.1"/>
    <property type="molecule type" value="Genomic_DNA"/>
</dbReference>
<keyword evidence="8" id="KW-1185">Reference proteome</keyword>
<evidence type="ECO:0000256" key="2">
    <source>
        <dbReference type="ARBA" id="ARBA00023128"/>
    </source>
</evidence>
<evidence type="ECO:0000313" key="7">
    <source>
        <dbReference type="EMBL" id="KAF7323125.1"/>
    </source>
</evidence>
<feature type="compositionally biased region" description="Basic residues" evidence="5">
    <location>
        <begin position="195"/>
        <end position="222"/>
    </location>
</feature>
<name>A0A8H6TWR2_MYCCL</name>
<evidence type="ECO:0000256" key="1">
    <source>
        <dbReference type="ARBA" id="ARBA00004173"/>
    </source>
</evidence>
<dbReference type="GO" id="GO:0005739">
    <property type="term" value="C:mitochondrion"/>
    <property type="evidence" value="ECO:0007669"/>
    <property type="project" value="UniProtKB-SubCell"/>
</dbReference>
<dbReference type="Pfam" id="PF08213">
    <property type="entry name" value="COX24_C"/>
    <property type="match status" value="1"/>
</dbReference>
<dbReference type="PANTHER" id="PTHR32035:SF3">
    <property type="entry name" value="SMALL RIBOSOMAL SUBUNIT PROTEIN MS38"/>
    <property type="match status" value="1"/>
</dbReference>
<feature type="compositionally biased region" description="Low complexity" evidence="5">
    <location>
        <begin position="53"/>
        <end position="68"/>
    </location>
</feature>
<reference evidence="7" key="1">
    <citation type="submission" date="2020-05" db="EMBL/GenBank/DDBJ databases">
        <title>Mycena genomes resolve the evolution of fungal bioluminescence.</title>
        <authorList>
            <person name="Tsai I.J."/>
        </authorList>
    </citation>
    <scope>NUCLEOTIDE SEQUENCE</scope>
    <source>
        <strain evidence="7">110903Hualien_Pintung</strain>
    </source>
</reference>
<comment type="subcellular location">
    <subcellularLocation>
        <location evidence="1">Mitochondrion</location>
    </subcellularLocation>
</comment>
<gene>
    <name evidence="7" type="ORF">HMN09_00092700</name>
</gene>
<dbReference type="InterPro" id="IPR013177">
    <property type="entry name" value="Ribosomal_mS38_C"/>
</dbReference>
<keyword evidence="2" id="KW-0496">Mitochondrion</keyword>
<dbReference type="Proteomes" id="UP000613580">
    <property type="component" value="Unassembled WGS sequence"/>
</dbReference>
<feature type="region of interest" description="Disordered" evidence="5">
    <location>
        <begin position="189"/>
        <end position="222"/>
    </location>
</feature>
<dbReference type="SMART" id="SM01155">
    <property type="entry name" value="DUF1713"/>
    <property type="match status" value="1"/>
</dbReference>
<comment type="caution">
    <text evidence="7">The sequence shown here is derived from an EMBL/GenBank/DDBJ whole genome shotgun (WGS) entry which is preliminary data.</text>
</comment>
<organism evidence="7 8">
    <name type="scientific">Mycena chlorophos</name>
    <name type="common">Agaric fungus</name>
    <name type="synonym">Agaricus chlorophos</name>
    <dbReference type="NCBI Taxonomy" id="658473"/>
    <lineage>
        <taxon>Eukaryota</taxon>
        <taxon>Fungi</taxon>
        <taxon>Dikarya</taxon>
        <taxon>Basidiomycota</taxon>
        <taxon>Agaricomycotina</taxon>
        <taxon>Agaricomycetes</taxon>
        <taxon>Agaricomycetidae</taxon>
        <taxon>Agaricales</taxon>
        <taxon>Marasmiineae</taxon>
        <taxon>Mycenaceae</taxon>
        <taxon>Mycena</taxon>
    </lineage>
</organism>
<comment type="similarity">
    <text evidence="3">Belongs to the mitochondrion-specific ribosomal protein mS38 family.</text>
</comment>
<feature type="domain" description="Ribosomal protein mS38 C-terminal" evidence="6">
    <location>
        <begin position="190"/>
        <end position="222"/>
    </location>
</feature>